<keyword evidence="4 5" id="KW-0949">S-adenosyl-L-methionine</keyword>
<dbReference type="InterPro" id="IPR036804">
    <property type="entry name" value="CheR_N_sf"/>
</dbReference>
<dbReference type="PROSITE" id="PS50123">
    <property type="entry name" value="CHER"/>
    <property type="match status" value="1"/>
</dbReference>
<dbReference type="Gene3D" id="3.40.50.150">
    <property type="entry name" value="Vaccinia Virus protein VP39"/>
    <property type="match status" value="1"/>
</dbReference>
<accession>A0AA42CLF1</accession>
<keyword evidence="2 5" id="KW-0489">Methyltransferase</keyword>
<dbReference type="InterPro" id="IPR022642">
    <property type="entry name" value="CheR_C"/>
</dbReference>
<sequence length="285" mass="33255">MAVPSQNVSIPPISDEDFLKFREYFYRKTGIMFQDNKRYFVDKRIQSQMESGGFRNFRQYFDRVCFQSDGVELQALVNAMTVNETYFYREEYQLKCLVQSILPEVVKNMHSGETIKIWSMPCSTGEEPYSIAFYLLEHWSRVDDFNIEIVASDIDTEVLRKAKLGLYADRAVQYVSQETVGKYMTMTRDGKFQVIDDLRKSIKFTQTNIIDAIEDRFYRGFDVVFCRNLLIYFDDLSRREAAEAIFTALSPGGFVCLGHSESMSRISSLFELRKFPEAIVYQKPA</sequence>
<evidence type="ECO:0000313" key="8">
    <source>
        <dbReference type="EMBL" id="MCW6511554.1"/>
    </source>
</evidence>
<feature type="binding site" evidence="6">
    <location>
        <begin position="227"/>
        <end position="228"/>
    </location>
    <ligand>
        <name>S-adenosyl-L-methionine</name>
        <dbReference type="ChEBI" id="CHEBI:59789"/>
    </ligand>
</feature>
<reference evidence="8" key="1">
    <citation type="submission" date="2022-05" db="EMBL/GenBank/DDBJ databases">
        <authorList>
            <person name="Pankratov T."/>
        </authorList>
    </citation>
    <scope>NUCLEOTIDE SEQUENCE</scope>
    <source>
        <strain evidence="8">BP6-180914</strain>
    </source>
</reference>
<evidence type="ECO:0000256" key="1">
    <source>
        <dbReference type="ARBA" id="ARBA00001541"/>
    </source>
</evidence>
<dbReference type="InterPro" id="IPR000780">
    <property type="entry name" value="CheR_MeTrfase"/>
</dbReference>
<dbReference type="InterPro" id="IPR022641">
    <property type="entry name" value="CheR_N"/>
</dbReference>
<evidence type="ECO:0000256" key="2">
    <source>
        <dbReference type="ARBA" id="ARBA00022603"/>
    </source>
</evidence>
<dbReference type="Pfam" id="PF03705">
    <property type="entry name" value="CheR_N"/>
    <property type="match status" value="1"/>
</dbReference>
<gene>
    <name evidence="8" type="ORF">M8523_26625</name>
</gene>
<dbReference type="GO" id="GO:0008983">
    <property type="term" value="F:protein-glutamate O-methyltransferase activity"/>
    <property type="evidence" value="ECO:0007669"/>
    <property type="project" value="UniProtKB-EC"/>
</dbReference>
<comment type="function">
    <text evidence="5">Methylation of the membrane-bound methyl-accepting chemotaxis proteins (MCP) to form gamma-glutamyl methyl ester residues in MCP.</text>
</comment>
<comment type="catalytic activity">
    <reaction evidence="1 5">
        <text>L-glutamyl-[protein] + S-adenosyl-L-methionine = [protein]-L-glutamate 5-O-methyl ester + S-adenosyl-L-homocysteine</text>
        <dbReference type="Rhea" id="RHEA:24452"/>
        <dbReference type="Rhea" id="RHEA-COMP:10208"/>
        <dbReference type="Rhea" id="RHEA-COMP:10311"/>
        <dbReference type="ChEBI" id="CHEBI:29973"/>
        <dbReference type="ChEBI" id="CHEBI:57856"/>
        <dbReference type="ChEBI" id="CHEBI:59789"/>
        <dbReference type="ChEBI" id="CHEBI:82795"/>
        <dbReference type="EC" id="2.1.1.80"/>
    </reaction>
</comment>
<feature type="binding site" evidence="6">
    <location>
        <position position="89"/>
    </location>
    <ligand>
        <name>S-adenosyl-L-methionine</name>
        <dbReference type="ChEBI" id="CHEBI:59789"/>
    </ligand>
</feature>
<evidence type="ECO:0000256" key="3">
    <source>
        <dbReference type="ARBA" id="ARBA00022679"/>
    </source>
</evidence>
<comment type="caution">
    <text evidence="8">The sequence shown here is derived from an EMBL/GenBank/DDBJ whole genome shotgun (WGS) entry which is preliminary data.</text>
</comment>
<organism evidence="8 9">
    <name type="scientific">Lichenifustis flavocetrariae</name>
    <dbReference type="NCBI Taxonomy" id="2949735"/>
    <lineage>
        <taxon>Bacteria</taxon>
        <taxon>Pseudomonadati</taxon>
        <taxon>Pseudomonadota</taxon>
        <taxon>Alphaproteobacteria</taxon>
        <taxon>Hyphomicrobiales</taxon>
        <taxon>Lichenihabitantaceae</taxon>
        <taxon>Lichenifustis</taxon>
    </lineage>
</organism>
<dbReference type="PRINTS" id="PR00996">
    <property type="entry name" value="CHERMTFRASE"/>
</dbReference>
<dbReference type="Proteomes" id="UP001165667">
    <property type="component" value="Unassembled WGS sequence"/>
</dbReference>
<dbReference type="EC" id="2.1.1.80" evidence="5"/>
<proteinExistence type="predicted"/>
<dbReference type="SUPFAM" id="SSF47757">
    <property type="entry name" value="Chemotaxis receptor methyltransferase CheR, N-terminal domain"/>
    <property type="match status" value="1"/>
</dbReference>
<dbReference type="InterPro" id="IPR050903">
    <property type="entry name" value="Bact_Chemotaxis_MeTrfase"/>
</dbReference>
<evidence type="ECO:0000313" key="9">
    <source>
        <dbReference type="Proteomes" id="UP001165667"/>
    </source>
</evidence>
<feature type="binding site" evidence="6">
    <location>
        <position position="127"/>
    </location>
    <ligand>
        <name>S-adenosyl-L-methionine</name>
        <dbReference type="ChEBI" id="CHEBI:59789"/>
    </ligand>
</feature>
<dbReference type="PANTHER" id="PTHR24422:SF10">
    <property type="entry name" value="CHEMOTAXIS PROTEIN METHYLTRANSFERASE 2"/>
    <property type="match status" value="1"/>
</dbReference>
<feature type="binding site" evidence="6">
    <location>
        <position position="153"/>
    </location>
    <ligand>
        <name>S-adenosyl-L-methionine</name>
        <dbReference type="ChEBI" id="CHEBI:59789"/>
    </ligand>
</feature>
<dbReference type="RefSeq" id="WP_282587931.1">
    <property type="nucleotide sequence ID" value="NZ_JAMOIM010000028.1"/>
</dbReference>
<keyword evidence="9" id="KW-1185">Reference proteome</keyword>
<feature type="binding site" evidence="6">
    <location>
        <position position="85"/>
    </location>
    <ligand>
        <name>S-adenosyl-L-methionine</name>
        <dbReference type="ChEBI" id="CHEBI:59789"/>
    </ligand>
</feature>
<evidence type="ECO:0000256" key="6">
    <source>
        <dbReference type="PIRSR" id="PIRSR000410-1"/>
    </source>
</evidence>
<dbReference type="Gene3D" id="1.10.155.10">
    <property type="entry name" value="Chemotaxis receptor methyltransferase CheR, N-terminal domain"/>
    <property type="match status" value="1"/>
</dbReference>
<evidence type="ECO:0000256" key="5">
    <source>
        <dbReference type="PIRNR" id="PIRNR000410"/>
    </source>
</evidence>
<dbReference type="PANTHER" id="PTHR24422">
    <property type="entry name" value="CHEMOTAXIS PROTEIN METHYLTRANSFERASE"/>
    <property type="match status" value="1"/>
</dbReference>
<protein>
    <recommendedName>
        <fullName evidence="5">Chemotaxis protein methyltransferase</fullName>
        <ecNumber evidence="5">2.1.1.80</ecNumber>
    </recommendedName>
</protein>
<feature type="domain" description="CheR-type methyltransferase" evidence="7">
    <location>
        <begin position="6"/>
        <end position="285"/>
    </location>
</feature>
<evidence type="ECO:0000259" key="7">
    <source>
        <dbReference type="PROSITE" id="PS50123"/>
    </source>
</evidence>
<dbReference type="InterPro" id="IPR026024">
    <property type="entry name" value="Chemotaxis_MeTrfase_CheR"/>
</dbReference>
<feature type="binding site" evidence="6">
    <location>
        <position position="83"/>
    </location>
    <ligand>
        <name>S-adenosyl-L-methionine</name>
        <dbReference type="ChEBI" id="CHEBI:59789"/>
    </ligand>
</feature>
<dbReference type="GO" id="GO:0032259">
    <property type="term" value="P:methylation"/>
    <property type="evidence" value="ECO:0007669"/>
    <property type="project" value="UniProtKB-KW"/>
</dbReference>
<dbReference type="Pfam" id="PF01739">
    <property type="entry name" value="CheR"/>
    <property type="match status" value="1"/>
</dbReference>
<dbReference type="SUPFAM" id="SSF53335">
    <property type="entry name" value="S-adenosyl-L-methionine-dependent methyltransferases"/>
    <property type="match status" value="1"/>
</dbReference>
<keyword evidence="3 5" id="KW-0808">Transferase</keyword>
<dbReference type="InterPro" id="IPR029063">
    <property type="entry name" value="SAM-dependent_MTases_sf"/>
</dbReference>
<name>A0AA42CLF1_9HYPH</name>
<dbReference type="EMBL" id="JAMOIM010000028">
    <property type="protein sequence ID" value="MCW6511554.1"/>
    <property type="molecule type" value="Genomic_DNA"/>
</dbReference>
<evidence type="ECO:0000256" key="4">
    <source>
        <dbReference type="ARBA" id="ARBA00022691"/>
    </source>
</evidence>
<dbReference type="AlphaFoldDB" id="A0AA42CLF1"/>
<dbReference type="SMART" id="SM00138">
    <property type="entry name" value="MeTrc"/>
    <property type="match status" value="1"/>
</dbReference>
<dbReference type="PIRSF" id="PIRSF000410">
    <property type="entry name" value="CheR"/>
    <property type="match status" value="1"/>
</dbReference>